<reference evidence="3 4" key="1">
    <citation type="submission" date="2019-12" db="EMBL/GenBank/DDBJ databases">
        <title>Isolation and characterization of three novel carbon monoxide-oxidizing members of Halobacteria from salione crusts and soils.</title>
        <authorList>
            <person name="Myers M.R."/>
            <person name="King G.M."/>
        </authorList>
    </citation>
    <scope>NUCLEOTIDE SEQUENCE [LARGE SCALE GENOMIC DNA]</scope>
    <source>
        <strain evidence="3 4">WSH3</strain>
    </source>
</reference>
<keyword evidence="4" id="KW-1185">Reference proteome</keyword>
<proteinExistence type="predicted"/>
<gene>
    <name evidence="3" type="ORF">GRX03_03420</name>
</gene>
<dbReference type="RefSeq" id="WP_159762765.1">
    <property type="nucleotide sequence ID" value="NZ_WUUT01000001.1"/>
</dbReference>
<evidence type="ECO:0008006" key="5">
    <source>
        <dbReference type="Google" id="ProtNLM"/>
    </source>
</evidence>
<evidence type="ECO:0000256" key="1">
    <source>
        <dbReference type="SAM" id="MobiDB-lite"/>
    </source>
</evidence>
<sequence length="223" mass="25268">MARLDKLRLVTKPMLGGTALKFLVSVSAGFFGGLFSAIGIYVIRQKRRADRLRQAICTEIKRSTPVGAFAVAIMGAESLQTPIIEANLDKLYLLNSDEIAMVTRYHTQMAKVRAYNRRESEDGRVSISKQLAENTSEIAGNTTELLESNIWKRPKPIAKLRGEITRLRGESESKGGSITDEEKDQKLEKLREKVDRMEASGKLRRMRLEDMDVKDMLDDRYEE</sequence>
<keyword evidence="2" id="KW-0472">Membrane</keyword>
<evidence type="ECO:0000313" key="3">
    <source>
        <dbReference type="EMBL" id="MXR50659.1"/>
    </source>
</evidence>
<keyword evidence="2" id="KW-0812">Transmembrane</keyword>
<dbReference type="AlphaFoldDB" id="A0A6B0TBS9"/>
<dbReference type="Proteomes" id="UP000466535">
    <property type="component" value="Unassembled WGS sequence"/>
</dbReference>
<comment type="caution">
    <text evidence="3">The sequence shown here is derived from an EMBL/GenBank/DDBJ whole genome shotgun (WGS) entry which is preliminary data.</text>
</comment>
<protein>
    <recommendedName>
        <fullName evidence="5">Transmembrane protein</fullName>
    </recommendedName>
</protein>
<feature type="region of interest" description="Disordered" evidence="1">
    <location>
        <begin position="168"/>
        <end position="187"/>
    </location>
</feature>
<dbReference type="OrthoDB" id="382240at2157"/>
<accession>A0A6B0TBS9</accession>
<organism evidence="3 4">
    <name type="scientific">Halovenus carboxidivorans</name>
    <dbReference type="NCBI Taxonomy" id="2692199"/>
    <lineage>
        <taxon>Archaea</taxon>
        <taxon>Methanobacteriati</taxon>
        <taxon>Methanobacteriota</taxon>
        <taxon>Stenosarchaea group</taxon>
        <taxon>Halobacteria</taxon>
        <taxon>Halobacteriales</taxon>
        <taxon>Haloarculaceae</taxon>
        <taxon>Halovenus</taxon>
    </lineage>
</organism>
<evidence type="ECO:0000313" key="4">
    <source>
        <dbReference type="Proteomes" id="UP000466535"/>
    </source>
</evidence>
<feature type="transmembrane region" description="Helical" evidence="2">
    <location>
        <begin position="20"/>
        <end position="43"/>
    </location>
</feature>
<name>A0A6B0TBS9_9EURY</name>
<evidence type="ECO:0000256" key="2">
    <source>
        <dbReference type="SAM" id="Phobius"/>
    </source>
</evidence>
<keyword evidence="2" id="KW-1133">Transmembrane helix</keyword>
<dbReference type="EMBL" id="WUUT01000001">
    <property type="protein sequence ID" value="MXR50659.1"/>
    <property type="molecule type" value="Genomic_DNA"/>
</dbReference>